<dbReference type="Proteomes" id="UP001177258">
    <property type="component" value="Unassembled WGS sequence"/>
</dbReference>
<dbReference type="Gene3D" id="1.10.3730.20">
    <property type="match status" value="1"/>
</dbReference>
<evidence type="ECO:0000256" key="1">
    <source>
        <dbReference type="ARBA" id="ARBA00004429"/>
    </source>
</evidence>
<dbReference type="SUPFAM" id="SSF103481">
    <property type="entry name" value="Multidrug resistance efflux transporter EmrE"/>
    <property type="match status" value="1"/>
</dbReference>
<evidence type="ECO:0000313" key="13">
    <source>
        <dbReference type="Proteomes" id="UP001177258"/>
    </source>
</evidence>
<dbReference type="EMBL" id="JAUPEV010000009">
    <property type="protein sequence ID" value="MDO7253462.1"/>
    <property type="molecule type" value="Genomic_DNA"/>
</dbReference>
<gene>
    <name evidence="11" type="ORF">Q5I04_06020</name>
    <name evidence="12" type="ORF">Q5I06_06345</name>
</gene>
<feature type="transmembrane region" description="Helical" evidence="10">
    <location>
        <begin position="32"/>
        <end position="55"/>
    </location>
</feature>
<name>A0AA90SSW7_9HELI</name>
<dbReference type="PANTHER" id="PTHR30561">
    <property type="entry name" value="SMR FAMILY PROTON-DEPENDENT DRUG EFFLUX TRANSPORTER SUGE"/>
    <property type="match status" value="1"/>
</dbReference>
<evidence type="ECO:0000256" key="10">
    <source>
        <dbReference type="SAM" id="Phobius"/>
    </source>
</evidence>
<reference evidence="12 14" key="1">
    <citation type="submission" date="2023-07" db="EMBL/GenBank/DDBJ databases">
        <title>Unpublished Manusciprt.</title>
        <authorList>
            <person name="Aydin F."/>
            <person name="Tarhane S."/>
            <person name="Saticioglu I.B."/>
            <person name="Karakaya E."/>
            <person name="Abay S."/>
            <person name="Guran O."/>
            <person name="Bozkurt E."/>
            <person name="Uzum N."/>
            <person name="Olgun K."/>
            <person name="Jablonski D."/>
        </authorList>
    </citation>
    <scope>NUCLEOTIDE SEQUENCE</scope>
    <source>
        <strain evidence="14">faydin-H75</strain>
        <strain evidence="12">Faydin-H76</strain>
    </source>
</reference>
<dbReference type="PANTHER" id="PTHR30561:SF2">
    <property type="entry name" value="SPERMIDINE EXPORT PROTEIN MDTJ"/>
    <property type="match status" value="1"/>
</dbReference>
<evidence type="ECO:0000256" key="5">
    <source>
        <dbReference type="ARBA" id="ARBA00022519"/>
    </source>
</evidence>
<dbReference type="InterPro" id="IPR000390">
    <property type="entry name" value="Small_drug/metabolite_transptr"/>
</dbReference>
<comment type="subcellular location">
    <subcellularLocation>
        <location evidence="1">Cell inner membrane</location>
        <topology evidence="1">Multi-pass membrane protein</topology>
    </subcellularLocation>
    <subcellularLocation>
        <location evidence="9">Cell membrane</location>
        <topology evidence="9">Multi-pass membrane protein</topology>
    </subcellularLocation>
</comment>
<accession>A0AA90SSW7</accession>
<feature type="transmembrane region" description="Helical" evidence="10">
    <location>
        <begin position="7"/>
        <end position="26"/>
    </location>
</feature>
<dbReference type="InterPro" id="IPR037185">
    <property type="entry name" value="EmrE-like"/>
</dbReference>
<dbReference type="GO" id="GO:1903711">
    <property type="term" value="P:spermidine transmembrane transport"/>
    <property type="evidence" value="ECO:0007669"/>
    <property type="project" value="TreeGrafter"/>
</dbReference>
<dbReference type="Pfam" id="PF00893">
    <property type="entry name" value="Multi_Drug_Res"/>
    <property type="match status" value="1"/>
</dbReference>
<evidence type="ECO:0000256" key="4">
    <source>
        <dbReference type="ARBA" id="ARBA00022475"/>
    </source>
</evidence>
<keyword evidence="7 10" id="KW-1133">Transmembrane helix</keyword>
<evidence type="ECO:0000313" key="12">
    <source>
        <dbReference type="EMBL" id="MDP2539389.1"/>
    </source>
</evidence>
<dbReference type="InterPro" id="IPR045324">
    <property type="entry name" value="Small_multidrug_res"/>
</dbReference>
<evidence type="ECO:0000256" key="2">
    <source>
        <dbReference type="ARBA" id="ARBA00011358"/>
    </source>
</evidence>
<organism evidence="12 13">
    <name type="scientific">Helicobacter cappadocius</name>
    <dbReference type="NCBI Taxonomy" id="3063998"/>
    <lineage>
        <taxon>Bacteria</taxon>
        <taxon>Pseudomonadati</taxon>
        <taxon>Campylobacterota</taxon>
        <taxon>Epsilonproteobacteria</taxon>
        <taxon>Campylobacterales</taxon>
        <taxon>Helicobacteraceae</taxon>
        <taxon>Helicobacter</taxon>
    </lineage>
</organism>
<dbReference type="GO" id="GO:0005886">
    <property type="term" value="C:plasma membrane"/>
    <property type="evidence" value="ECO:0007669"/>
    <property type="project" value="UniProtKB-SubCell"/>
</dbReference>
<comment type="subunit">
    <text evidence="2">Forms a complex with MdtI.</text>
</comment>
<comment type="similarity">
    <text evidence="9">Belongs to the drug/metabolite transporter (DMT) superfamily. Small multidrug resistance (SMR) (TC 2.A.7.1) family.</text>
</comment>
<comment type="caution">
    <text evidence="12">The sequence shown here is derived from an EMBL/GenBank/DDBJ whole genome shotgun (WGS) entry which is preliminary data.</text>
</comment>
<keyword evidence="8 10" id="KW-0472">Membrane</keyword>
<proteinExistence type="inferred from homology"/>
<evidence type="ECO:0000256" key="9">
    <source>
        <dbReference type="RuleBase" id="RU003942"/>
    </source>
</evidence>
<keyword evidence="5" id="KW-0997">Cell inner membrane</keyword>
<keyword evidence="4" id="KW-1003">Cell membrane</keyword>
<dbReference type="GO" id="GO:0015220">
    <property type="term" value="F:choline transmembrane transporter activity"/>
    <property type="evidence" value="ECO:0007669"/>
    <property type="project" value="TreeGrafter"/>
</dbReference>
<evidence type="ECO:0000256" key="6">
    <source>
        <dbReference type="ARBA" id="ARBA00022692"/>
    </source>
</evidence>
<dbReference type="RefSeq" id="WP_305517309.1">
    <property type="nucleotide sequence ID" value="NZ_JAUPEV010000009.1"/>
</dbReference>
<keyword evidence="6 9" id="KW-0812">Transmembrane</keyword>
<feature type="transmembrane region" description="Helical" evidence="10">
    <location>
        <begin position="62"/>
        <end position="80"/>
    </location>
</feature>
<reference evidence="11 13" key="3">
    <citation type="journal article" date="2024" name="Syst. Appl. Microbiol.">
        <title>Helicobacter cappadocius sp. nov., from lizards: The first psychrotrophic Helicobacter species.</title>
        <authorList>
            <person name="Aydin F."/>
            <person name="Tarhane S."/>
            <person name="Karakaya E."/>
            <person name="Abay S."/>
            <person name="Kayman T."/>
            <person name="Guran O."/>
            <person name="Bozkurt E."/>
            <person name="Uzum N."/>
            <person name="Avci A."/>
            <person name="Olgun K."/>
            <person name="Jablonski D."/>
            <person name="Guran C."/>
            <person name="Burcin Saticioglu I."/>
        </authorList>
    </citation>
    <scope>NUCLEOTIDE SEQUENCE [LARGE SCALE GENOMIC DNA]</scope>
    <source>
        <strain evidence="11">Faydin-H75</strain>
        <strain evidence="13">faydin-H76</strain>
    </source>
</reference>
<dbReference type="GO" id="GO:0015199">
    <property type="term" value="F:amino-acid betaine transmembrane transporter activity"/>
    <property type="evidence" value="ECO:0007669"/>
    <property type="project" value="TreeGrafter"/>
</dbReference>
<dbReference type="AlphaFoldDB" id="A0AA90SSW7"/>
<evidence type="ECO:0000313" key="11">
    <source>
        <dbReference type="EMBL" id="MDO7253462.1"/>
    </source>
</evidence>
<keyword evidence="14" id="KW-1185">Reference proteome</keyword>
<evidence type="ECO:0000313" key="14">
    <source>
        <dbReference type="Proteomes" id="UP001240777"/>
    </source>
</evidence>
<evidence type="ECO:0000256" key="8">
    <source>
        <dbReference type="ARBA" id="ARBA00023136"/>
    </source>
</evidence>
<dbReference type="GO" id="GO:0015297">
    <property type="term" value="F:antiporter activity"/>
    <property type="evidence" value="ECO:0007669"/>
    <property type="project" value="TreeGrafter"/>
</dbReference>
<feature type="transmembrane region" description="Helical" evidence="10">
    <location>
        <begin position="86"/>
        <end position="105"/>
    </location>
</feature>
<dbReference type="EMBL" id="JAUYZK010000009">
    <property type="protein sequence ID" value="MDP2539389.1"/>
    <property type="molecule type" value="Genomic_DNA"/>
</dbReference>
<protein>
    <recommendedName>
        <fullName evidence="3">Spermidine export protein MdtJ</fullName>
    </recommendedName>
</protein>
<dbReference type="GO" id="GO:0031460">
    <property type="term" value="P:glycine betaine transport"/>
    <property type="evidence" value="ECO:0007669"/>
    <property type="project" value="TreeGrafter"/>
</dbReference>
<sequence length="108" mass="11905">MHKTKSWIFLFIAIISEVIATLSLKISSGAVWGYITMGFFIVISYYFMALCVRIIPIGTAYAIWEAFGLSLIAIVGIIVFGEKITLYQEIGIVLGVIGIVLINLGEKK</sequence>
<evidence type="ECO:0000256" key="3">
    <source>
        <dbReference type="ARBA" id="ARBA00021112"/>
    </source>
</evidence>
<dbReference type="Proteomes" id="UP001240777">
    <property type="component" value="Unassembled WGS sequence"/>
</dbReference>
<reference evidence="11" key="2">
    <citation type="submission" date="2023-07" db="EMBL/GenBank/DDBJ databases">
        <authorList>
            <person name="Aydin F."/>
            <person name="Tarhane S."/>
            <person name="Saticioglu I.B."/>
            <person name="Karakaya E."/>
            <person name="Abay S."/>
            <person name="Guran O."/>
            <person name="Bozkurt E."/>
            <person name="Uzum N."/>
            <person name="Olgun K."/>
            <person name="Jablonski D."/>
        </authorList>
    </citation>
    <scope>NUCLEOTIDE SEQUENCE</scope>
    <source>
        <strain evidence="11">Faydin-H75</strain>
    </source>
</reference>
<evidence type="ECO:0000256" key="7">
    <source>
        <dbReference type="ARBA" id="ARBA00022989"/>
    </source>
</evidence>